<dbReference type="Proteomes" id="UP001605036">
    <property type="component" value="Unassembled WGS sequence"/>
</dbReference>
<evidence type="ECO:0000313" key="2">
    <source>
        <dbReference type="EMBL" id="KAL2632777.1"/>
    </source>
</evidence>
<comment type="caution">
    <text evidence="2">The sequence shown here is derived from an EMBL/GenBank/DDBJ whole genome shotgun (WGS) entry which is preliminary data.</text>
</comment>
<evidence type="ECO:0000256" key="1">
    <source>
        <dbReference type="SAM" id="Coils"/>
    </source>
</evidence>
<sequence>MLVEELTKMHEQRVQNLKDTVTARTDQFESLLHEVEVARRKADLIKLQLEEKHKRELEQVKQTAQESTDRHARLMQEQNAKLEKSMEFLKRSWKELDEKEHQNQADRTRLEREKKEYQRHLDIMDQETERQKKFLAHQVKLIQKHEEESKKLSLLMQNMTLRLATKQQAEIEKQQMEEIKESKKFGVTCTTF</sequence>
<keyword evidence="3" id="KW-1185">Reference proteome</keyword>
<gene>
    <name evidence="2" type="ORF">R1flu_004256</name>
</gene>
<proteinExistence type="predicted"/>
<keyword evidence="1" id="KW-0175">Coiled coil</keyword>
<evidence type="ECO:0000313" key="3">
    <source>
        <dbReference type="Proteomes" id="UP001605036"/>
    </source>
</evidence>
<feature type="coiled-coil region" evidence="1">
    <location>
        <begin position="46"/>
        <end position="162"/>
    </location>
</feature>
<protein>
    <submittedName>
        <fullName evidence="2">Uncharacterized protein</fullName>
    </submittedName>
</protein>
<dbReference type="AlphaFoldDB" id="A0ABD1YPS8"/>
<organism evidence="2 3">
    <name type="scientific">Riccia fluitans</name>
    <dbReference type="NCBI Taxonomy" id="41844"/>
    <lineage>
        <taxon>Eukaryota</taxon>
        <taxon>Viridiplantae</taxon>
        <taxon>Streptophyta</taxon>
        <taxon>Embryophyta</taxon>
        <taxon>Marchantiophyta</taxon>
        <taxon>Marchantiopsida</taxon>
        <taxon>Marchantiidae</taxon>
        <taxon>Marchantiales</taxon>
        <taxon>Ricciaceae</taxon>
        <taxon>Riccia</taxon>
    </lineage>
</organism>
<accession>A0ABD1YPS8</accession>
<name>A0ABD1YPS8_9MARC</name>
<dbReference type="EMBL" id="JBHFFA010000003">
    <property type="protein sequence ID" value="KAL2632777.1"/>
    <property type="molecule type" value="Genomic_DNA"/>
</dbReference>
<reference evidence="2 3" key="1">
    <citation type="submission" date="2024-09" db="EMBL/GenBank/DDBJ databases">
        <title>Chromosome-scale assembly of Riccia fluitans.</title>
        <authorList>
            <person name="Paukszto L."/>
            <person name="Sawicki J."/>
            <person name="Karawczyk K."/>
            <person name="Piernik-Szablinska J."/>
            <person name="Szczecinska M."/>
            <person name="Mazdziarz M."/>
        </authorList>
    </citation>
    <scope>NUCLEOTIDE SEQUENCE [LARGE SCALE GENOMIC DNA]</scope>
    <source>
        <strain evidence="2">Rf_01</strain>
        <tissue evidence="2">Aerial parts of the thallus</tissue>
    </source>
</reference>